<dbReference type="Proteomes" id="UP000273022">
    <property type="component" value="Unassembled WGS sequence"/>
</dbReference>
<dbReference type="PRINTS" id="PR00260">
    <property type="entry name" value="CHEMTRNSDUCR"/>
</dbReference>
<evidence type="ECO:0000256" key="5">
    <source>
        <dbReference type="ARBA" id="ARBA00022692"/>
    </source>
</evidence>
<evidence type="ECO:0000256" key="10">
    <source>
        <dbReference type="PROSITE-ProRule" id="PRU00284"/>
    </source>
</evidence>
<evidence type="ECO:0000313" key="15">
    <source>
        <dbReference type="Proteomes" id="UP000273022"/>
    </source>
</evidence>
<dbReference type="OrthoDB" id="2489132at2"/>
<keyword evidence="8 10" id="KW-0807">Transducer</keyword>
<evidence type="ECO:0000256" key="2">
    <source>
        <dbReference type="ARBA" id="ARBA00022475"/>
    </source>
</evidence>
<feature type="region of interest" description="Disordered" evidence="11">
    <location>
        <begin position="399"/>
        <end position="418"/>
    </location>
</feature>
<dbReference type="Gene3D" id="6.10.340.10">
    <property type="match status" value="1"/>
</dbReference>
<dbReference type="SMART" id="SM00283">
    <property type="entry name" value="MA"/>
    <property type="match status" value="1"/>
</dbReference>
<sequence>MSAFVRGDNQVEETTEDYYRIGIPLFSDMHPGCANCHSITPSDHQLLGGLSVNIPLAQMTAATDAEASRFIIAIITVILLLMLIIYFYLKRQIVQPLKALNGETKQAADSIQTGNVDYTMSNIGKHEISYITQSFDNTLSVVKSLLSGMINNSRLVQTAAANTNEMAVRQESAAIRQQQKISLILESLQELHQAGSMVSGRTLLTSDASGEAKQRLTEGKNTMDQAVVSLCALAEKINSTSAVVSSLDKRSEDIGSIISTIDGIAEQTNLLALNAAIEAARAGEQGRGFAVVADEVRSLAQRTQDATREINQLIADLQSDAKRANTMMNSSANAAQCTVDFAGDAQSKLEDVDQHVLNINDLNQEIASATEEQTVTIANINESLEDFSQETALSVTTSKEMAHESESLNQLSEKMTIS</sequence>
<feature type="compositionally biased region" description="Polar residues" evidence="11">
    <location>
        <begin position="407"/>
        <end position="418"/>
    </location>
</feature>
<keyword evidence="4" id="KW-0145">Chemotaxis</keyword>
<evidence type="ECO:0000256" key="9">
    <source>
        <dbReference type="ARBA" id="ARBA00029447"/>
    </source>
</evidence>
<comment type="similarity">
    <text evidence="9">Belongs to the methyl-accepting chemotaxis (MCP) protein family.</text>
</comment>
<dbReference type="EMBL" id="QYYH01000047">
    <property type="protein sequence ID" value="RJY16415.1"/>
    <property type="molecule type" value="Genomic_DNA"/>
</dbReference>
<dbReference type="AlphaFoldDB" id="A0A3A6TKS5"/>
<feature type="transmembrane region" description="Helical" evidence="12">
    <location>
        <begin position="70"/>
        <end position="89"/>
    </location>
</feature>
<dbReference type="FunFam" id="1.10.287.950:FF:000001">
    <property type="entry name" value="Methyl-accepting chemotaxis sensory transducer"/>
    <property type="match status" value="1"/>
</dbReference>
<dbReference type="InterPro" id="IPR004089">
    <property type="entry name" value="MCPsignal_dom"/>
</dbReference>
<reference evidence="14 15" key="1">
    <citation type="submission" date="2018-09" db="EMBL/GenBank/DDBJ databases">
        <title>Phylogeny of the Shewanellaceae, and recommendation for two new genera, Pseudoshewanella and Parashewanella.</title>
        <authorList>
            <person name="Wang G."/>
        </authorList>
    </citation>
    <scope>NUCLEOTIDE SEQUENCE [LARGE SCALE GENOMIC DNA]</scope>
    <source>
        <strain evidence="14 15">KCTC 22492</strain>
    </source>
</reference>
<evidence type="ECO:0000256" key="12">
    <source>
        <dbReference type="SAM" id="Phobius"/>
    </source>
</evidence>
<keyword evidence="6 12" id="KW-1133">Transmembrane helix</keyword>
<accession>A0A3A6TKS5</accession>
<dbReference type="GO" id="GO:0005886">
    <property type="term" value="C:plasma membrane"/>
    <property type="evidence" value="ECO:0007669"/>
    <property type="project" value="UniProtKB-SubCell"/>
</dbReference>
<evidence type="ECO:0000256" key="1">
    <source>
        <dbReference type="ARBA" id="ARBA00004651"/>
    </source>
</evidence>
<evidence type="ECO:0000256" key="4">
    <source>
        <dbReference type="ARBA" id="ARBA00022500"/>
    </source>
</evidence>
<dbReference type="GO" id="GO:0004888">
    <property type="term" value="F:transmembrane signaling receptor activity"/>
    <property type="evidence" value="ECO:0007669"/>
    <property type="project" value="InterPro"/>
</dbReference>
<dbReference type="CDD" id="cd11386">
    <property type="entry name" value="MCP_signal"/>
    <property type="match status" value="1"/>
</dbReference>
<dbReference type="GO" id="GO:0006935">
    <property type="term" value="P:chemotaxis"/>
    <property type="evidence" value="ECO:0007669"/>
    <property type="project" value="UniProtKB-KW"/>
</dbReference>
<dbReference type="PANTHER" id="PTHR32089">
    <property type="entry name" value="METHYL-ACCEPTING CHEMOTAXIS PROTEIN MCPB"/>
    <property type="match status" value="1"/>
</dbReference>
<feature type="domain" description="Methyl-accepting transducer" evidence="13">
    <location>
        <begin position="152"/>
        <end position="388"/>
    </location>
</feature>
<gene>
    <name evidence="14" type="ORF">D5R81_09005</name>
</gene>
<proteinExistence type="inferred from homology"/>
<evidence type="ECO:0000256" key="6">
    <source>
        <dbReference type="ARBA" id="ARBA00022989"/>
    </source>
</evidence>
<dbReference type="InterPro" id="IPR004090">
    <property type="entry name" value="Chemotax_Me-accpt_rcpt"/>
</dbReference>
<evidence type="ECO:0000256" key="8">
    <source>
        <dbReference type="ARBA" id="ARBA00023224"/>
    </source>
</evidence>
<dbReference type="PROSITE" id="PS50111">
    <property type="entry name" value="CHEMOTAXIS_TRANSDUC_2"/>
    <property type="match status" value="1"/>
</dbReference>
<comment type="caution">
    <text evidence="14">The sequence shown here is derived from an EMBL/GenBank/DDBJ whole genome shotgun (WGS) entry which is preliminary data.</text>
</comment>
<dbReference type="PANTHER" id="PTHR32089:SF39">
    <property type="entry name" value="METHYL-ACCEPTING CHEMOTAXIS PROTEIN HLYB"/>
    <property type="match status" value="1"/>
</dbReference>
<evidence type="ECO:0000313" key="14">
    <source>
        <dbReference type="EMBL" id="RJY16415.1"/>
    </source>
</evidence>
<dbReference type="Pfam" id="PF00015">
    <property type="entry name" value="MCPsignal"/>
    <property type="match status" value="1"/>
</dbReference>
<keyword evidence="5 12" id="KW-0812">Transmembrane</keyword>
<dbReference type="SUPFAM" id="SSF58104">
    <property type="entry name" value="Methyl-accepting chemotaxis protein (MCP) signaling domain"/>
    <property type="match status" value="1"/>
</dbReference>
<dbReference type="GO" id="GO:0007165">
    <property type="term" value="P:signal transduction"/>
    <property type="evidence" value="ECO:0007669"/>
    <property type="project" value="UniProtKB-KW"/>
</dbReference>
<comment type="subcellular location">
    <subcellularLocation>
        <location evidence="1">Cell membrane</location>
        <topology evidence="1">Multi-pass membrane protein</topology>
    </subcellularLocation>
</comment>
<evidence type="ECO:0000256" key="11">
    <source>
        <dbReference type="SAM" id="MobiDB-lite"/>
    </source>
</evidence>
<protein>
    <submittedName>
        <fullName evidence="14">Methyl-accepting chemotaxis protein</fullName>
    </submittedName>
</protein>
<name>A0A3A6TKS5_9GAMM</name>
<evidence type="ECO:0000256" key="7">
    <source>
        <dbReference type="ARBA" id="ARBA00023136"/>
    </source>
</evidence>
<evidence type="ECO:0000256" key="3">
    <source>
        <dbReference type="ARBA" id="ARBA00022481"/>
    </source>
</evidence>
<dbReference type="Gene3D" id="1.10.287.950">
    <property type="entry name" value="Methyl-accepting chemotaxis protein"/>
    <property type="match status" value="1"/>
</dbReference>
<keyword evidence="15" id="KW-1185">Reference proteome</keyword>
<keyword evidence="2" id="KW-1003">Cell membrane</keyword>
<dbReference type="RefSeq" id="WP_121853324.1">
    <property type="nucleotide sequence ID" value="NZ_CP037952.1"/>
</dbReference>
<organism evidence="14 15">
    <name type="scientific">Parashewanella spongiae</name>
    <dbReference type="NCBI Taxonomy" id="342950"/>
    <lineage>
        <taxon>Bacteria</taxon>
        <taxon>Pseudomonadati</taxon>
        <taxon>Pseudomonadota</taxon>
        <taxon>Gammaproteobacteria</taxon>
        <taxon>Alteromonadales</taxon>
        <taxon>Shewanellaceae</taxon>
        <taxon>Parashewanella</taxon>
    </lineage>
</organism>
<keyword evidence="3" id="KW-0488">Methylation</keyword>
<evidence type="ECO:0000259" key="13">
    <source>
        <dbReference type="PROSITE" id="PS50111"/>
    </source>
</evidence>
<keyword evidence="7 12" id="KW-0472">Membrane</keyword>